<dbReference type="AlphaFoldDB" id="G5J4I9"/>
<gene>
    <name evidence="4" type="ORF">CWATWH0003_2411</name>
</gene>
<protein>
    <recommendedName>
        <fullName evidence="3">GerMN domain-containing protein</fullName>
    </recommendedName>
</protein>
<organism evidence="4 5">
    <name type="scientific">Crocosphaera watsonii WH 0003</name>
    <dbReference type="NCBI Taxonomy" id="423471"/>
    <lineage>
        <taxon>Bacteria</taxon>
        <taxon>Bacillati</taxon>
        <taxon>Cyanobacteriota</taxon>
        <taxon>Cyanophyceae</taxon>
        <taxon>Oscillatoriophycideae</taxon>
        <taxon>Chroococcales</taxon>
        <taxon>Aphanothecaceae</taxon>
        <taxon>Crocosphaera</taxon>
    </lineage>
</organism>
<sequence length="201" mass="22168">MQNNERHNRSSTGFIAGILAAMLTTGTITTWWAIHTLSNSTDITPPTPRENPISQPSAKNKQGQVYWLNSRGDRLQLQESPLSISKSLTDEDILETGVKELLSGTETAENYTTIPPNTKLLSLKIDEEGVRINLSSEFTTEGGSASMTGRLAQLLYTASSLDEKGQVWLSVEGEPLKVLGGEGLIVEQPMTRQWFEENFEL</sequence>
<keyword evidence="2" id="KW-0472">Membrane</keyword>
<evidence type="ECO:0000313" key="4">
    <source>
        <dbReference type="EMBL" id="EHJ12898.1"/>
    </source>
</evidence>
<dbReference type="SMART" id="SM00909">
    <property type="entry name" value="Germane"/>
    <property type="match status" value="1"/>
</dbReference>
<feature type="region of interest" description="Disordered" evidence="1">
    <location>
        <begin position="39"/>
        <end position="61"/>
    </location>
</feature>
<dbReference type="RefSeq" id="WP_007305392.1">
    <property type="nucleotide sequence ID" value="NZ_AESD01000360.1"/>
</dbReference>
<proteinExistence type="predicted"/>
<dbReference type="Proteomes" id="UP000003477">
    <property type="component" value="Unassembled WGS sequence"/>
</dbReference>
<keyword evidence="2" id="KW-0812">Transmembrane</keyword>
<feature type="transmembrane region" description="Helical" evidence="2">
    <location>
        <begin position="12"/>
        <end position="34"/>
    </location>
</feature>
<evidence type="ECO:0000256" key="2">
    <source>
        <dbReference type="SAM" id="Phobius"/>
    </source>
</evidence>
<accession>G5J4I9</accession>
<dbReference type="PATRIC" id="fig|423471.3.peg.2264"/>
<reference evidence="4 5" key="1">
    <citation type="journal article" date="2011" name="Front. Microbiol.">
        <title>Two Strains of Crocosphaera watsonii with Highly Conserved Genomes are Distinguished by Strain-Specific Features.</title>
        <authorList>
            <person name="Bench S.R."/>
            <person name="Ilikchyan I.N."/>
            <person name="Tripp H.J."/>
            <person name="Zehr J.P."/>
        </authorList>
    </citation>
    <scope>NUCLEOTIDE SEQUENCE [LARGE SCALE GENOMIC DNA]</scope>
    <source>
        <strain evidence="4 5">WH 0003</strain>
    </source>
</reference>
<evidence type="ECO:0000313" key="5">
    <source>
        <dbReference type="Proteomes" id="UP000003477"/>
    </source>
</evidence>
<name>G5J4I9_CROWT</name>
<evidence type="ECO:0000259" key="3">
    <source>
        <dbReference type="SMART" id="SM00909"/>
    </source>
</evidence>
<evidence type="ECO:0000256" key="1">
    <source>
        <dbReference type="SAM" id="MobiDB-lite"/>
    </source>
</evidence>
<dbReference type="GeneID" id="88766090"/>
<dbReference type="InterPro" id="IPR019606">
    <property type="entry name" value="GerMN"/>
</dbReference>
<keyword evidence="2" id="KW-1133">Transmembrane helix</keyword>
<dbReference type="Pfam" id="PF10646">
    <property type="entry name" value="Germane"/>
    <property type="match status" value="1"/>
</dbReference>
<comment type="caution">
    <text evidence="4">The sequence shown here is derived from an EMBL/GenBank/DDBJ whole genome shotgun (WGS) entry which is preliminary data.</text>
</comment>
<feature type="compositionally biased region" description="Polar residues" evidence="1">
    <location>
        <begin position="52"/>
        <end position="61"/>
    </location>
</feature>
<feature type="domain" description="GerMN" evidence="3">
    <location>
        <begin position="94"/>
        <end position="180"/>
    </location>
</feature>
<dbReference type="EMBL" id="AESD01000360">
    <property type="protein sequence ID" value="EHJ12898.1"/>
    <property type="molecule type" value="Genomic_DNA"/>
</dbReference>